<feature type="domain" description="CinA C-terminal" evidence="1">
    <location>
        <begin position="9"/>
        <end position="157"/>
    </location>
</feature>
<accession>A0A1H3YYA0</accession>
<dbReference type="InterPro" id="IPR036653">
    <property type="entry name" value="CinA-like_C"/>
</dbReference>
<evidence type="ECO:0000259" key="1">
    <source>
        <dbReference type="Pfam" id="PF02464"/>
    </source>
</evidence>
<keyword evidence="3" id="KW-1185">Reference proteome</keyword>
<name>A0A1H3YYA0_9BACT</name>
<dbReference type="EMBL" id="FNQY01000009">
    <property type="protein sequence ID" value="SEA16563.1"/>
    <property type="molecule type" value="Genomic_DNA"/>
</dbReference>
<dbReference type="Pfam" id="PF02464">
    <property type="entry name" value="CinA"/>
    <property type="match status" value="1"/>
</dbReference>
<dbReference type="Gene3D" id="3.90.950.20">
    <property type="entry name" value="CinA-like"/>
    <property type="match status" value="1"/>
</dbReference>
<dbReference type="OrthoDB" id="6659578at2"/>
<dbReference type="InterPro" id="IPR008136">
    <property type="entry name" value="CinA_C"/>
</dbReference>
<reference evidence="2 3" key="1">
    <citation type="submission" date="2016-10" db="EMBL/GenBank/DDBJ databases">
        <authorList>
            <person name="de Groot N.N."/>
        </authorList>
    </citation>
    <scope>NUCLEOTIDE SEQUENCE [LARGE SCALE GENOMIC DNA]</scope>
    <source>
        <strain evidence="2 3">Vu-144</strain>
    </source>
</reference>
<dbReference type="Proteomes" id="UP000199041">
    <property type="component" value="Unassembled WGS sequence"/>
</dbReference>
<evidence type="ECO:0000313" key="2">
    <source>
        <dbReference type="EMBL" id="SEA16563.1"/>
    </source>
</evidence>
<protein>
    <submittedName>
        <fullName evidence="2">Nicotinamide-nucleotide amidase</fullName>
    </submittedName>
</protein>
<proteinExistence type="predicted"/>
<organism evidence="2 3">
    <name type="scientific">Arachidicoccus rhizosphaerae</name>
    <dbReference type="NCBI Taxonomy" id="551991"/>
    <lineage>
        <taxon>Bacteria</taxon>
        <taxon>Pseudomonadati</taxon>
        <taxon>Bacteroidota</taxon>
        <taxon>Chitinophagia</taxon>
        <taxon>Chitinophagales</taxon>
        <taxon>Chitinophagaceae</taxon>
        <taxon>Arachidicoccus</taxon>
    </lineage>
</organism>
<dbReference type="STRING" id="551991.SAMN05192529_109132"/>
<dbReference type="SUPFAM" id="SSF142433">
    <property type="entry name" value="CinA-like"/>
    <property type="match status" value="1"/>
</dbReference>
<dbReference type="NCBIfam" id="TIGR00199">
    <property type="entry name" value="PncC_domain"/>
    <property type="match status" value="1"/>
</dbReference>
<dbReference type="AlphaFoldDB" id="A0A1H3YYA0"/>
<gene>
    <name evidence="2" type="ORF">SAMN05192529_109132</name>
</gene>
<dbReference type="RefSeq" id="WP_091397251.1">
    <property type="nucleotide sequence ID" value="NZ_FNQY01000009.1"/>
</dbReference>
<evidence type="ECO:0000313" key="3">
    <source>
        <dbReference type="Proteomes" id="UP000199041"/>
    </source>
</evidence>
<sequence length="167" mass="18149">MNQQPDKYQQLAEDCAKLLAQNHKKVAFAESATAGFLMACFSCCKHSEVLSGGIVCYDAAIKTSLLGVDQAVIDVYTAESIPVTEGIAKGLSNLINSDYYIGITGLLKPGGSETVDKPVGTMYVTIYEKDDKLTHKYIFSGSPENIRNECLARICMLLIEKITLSVL</sequence>